<dbReference type="PANTHER" id="PTHR21198:SF7">
    <property type="entry name" value="ASPARTATE-GLUTAMATE RACEMASE FAMILY"/>
    <property type="match status" value="1"/>
</dbReference>
<sequence>MDLEQDNVIGIVGGVGPQAGLAMYDYILRYTKAAKDQDHLSVVLMSFPRHIADRTAFLDDPLRPNPAYNIARVILNLEQAGAKVVGIACNTSYAREIYSVILDELSKMNSQVSLLNMPKETCRYIKSNHLHVRRVGVMSTNGTYRSEVYKHLLEGYGFEVILPDEQFQNDVIHRMIYDENIGLKANPDKVTFDAKQLMREALNYFANAKAEAVILGCTELSLVAPYVTPNDIVLVDSSEVLAKALIRESLANDKAKGTGSPILT</sequence>
<dbReference type="NCBIfam" id="TIGR00035">
    <property type="entry name" value="asp_race"/>
    <property type="match status" value="1"/>
</dbReference>
<dbReference type="SUPFAM" id="SSF53681">
    <property type="entry name" value="Aspartate/glutamate racemase"/>
    <property type="match status" value="2"/>
</dbReference>
<dbReference type="PANTHER" id="PTHR21198">
    <property type="entry name" value="GLUTAMATE RACEMASE"/>
    <property type="match status" value="1"/>
</dbReference>
<dbReference type="InterPro" id="IPR004380">
    <property type="entry name" value="Asp_race"/>
</dbReference>
<protein>
    <submittedName>
        <fullName evidence="3">Aspartate/glutamate racemase family protein</fullName>
    </submittedName>
</protein>
<evidence type="ECO:0000313" key="4">
    <source>
        <dbReference type="Proteomes" id="UP000614216"/>
    </source>
</evidence>
<dbReference type="Pfam" id="PF01177">
    <property type="entry name" value="Asp_Glu_race"/>
    <property type="match status" value="1"/>
</dbReference>
<evidence type="ECO:0000256" key="2">
    <source>
        <dbReference type="ARBA" id="ARBA00023235"/>
    </source>
</evidence>
<evidence type="ECO:0000256" key="1">
    <source>
        <dbReference type="ARBA" id="ARBA00007847"/>
    </source>
</evidence>
<gene>
    <name evidence="3" type="ORF">JMN32_18005</name>
</gene>
<dbReference type="InterPro" id="IPR001920">
    <property type="entry name" value="Asp/Glu_race"/>
</dbReference>
<dbReference type="PROSITE" id="PS00924">
    <property type="entry name" value="ASP_GLU_RACEMASE_2"/>
    <property type="match status" value="1"/>
</dbReference>
<dbReference type="Gene3D" id="3.40.50.1860">
    <property type="match status" value="2"/>
</dbReference>
<dbReference type="EMBL" id="JAEUGD010000059">
    <property type="protein sequence ID" value="MBL6448213.1"/>
    <property type="molecule type" value="Genomic_DNA"/>
</dbReference>
<dbReference type="Proteomes" id="UP000614216">
    <property type="component" value="Unassembled WGS sequence"/>
</dbReference>
<accession>A0A937G0D1</accession>
<organism evidence="3 4">
    <name type="scientific">Fulvivirga marina</name>
    <dbReference type="NCBI Taxonomy" id="2494733"/>
    <lineage>
        <taxon>Bacteria</taxon>
        <taxon>Pseudomonadati</taxon>
        <taxon>Bacteroidota</taxon>
        <taxon>Cytophagia</taxon>
        <taxon>Cytophagales</taxon>
        <taxon>Fulvivirgaceae</taxon>
        <taxon>Fulvivirga</taxon>
    </lineage>
</organism>
<dbReference type="InterPro" id="IPR015942">
    <property type="entry name" value="Asp/Glu/hydantoin_racemase"/>
</dbReference>
<dbReference type="RefSeq" id="WP_202857755.1">
    <property type="nucleotide sequence ID" value="NZ_JAEUGD010000059.1"/>
</dbReference>
<dbReference type="GO" id="GO:0047661">
    <property type="term" value="F:amino-acid racemase activity"/>
    <property type="evidence" value="ECO:0007669"/>
    <property type="project" value="InterPro"/>
</dbReference>
<proteinExistence type="inferred from homology"/>
<evidence type="ECO:0000313" key="3">
    <source>
        <dbReference type="EMBL" id="MBL6448213.1"/>
    </source>
</evidence>
<comment type="similarity">
    <text evidence="1">Belongs to the aspartate/glutamate racemases family.</text>
</comment>
<keyword evidence="4" id="KW-1185">Reference proteome</keyword>
<keyword evidence="2" id="KW-0413">Isomerase</keyword>
<name>A0A937G0D1_9BACT</name>
<reference evidence="3" key="1">
    <citation type="submission" date="2021-01" db="EMBL/GenBank/DDBJ databases">
        <title>Fulvivirga kasyanovii gen. nov., sp nov., a novel member of the phylum Bacteroidetes isolated from seawater in a mussel farm.</title>
        <authorList>
            <person name="Zhao L.-H."/>
            <person name="Wang Z.-J."/>
        </authorList>
    </citation>
    <scope>NUCLEOTIDE SEQUENCE</scope>
    <source>
        <strain evidence="3">29W222</strain>
    </source>
</reference>
<dbReference type="AlphaFoldDB" id="A0A937G0D1"/>
<comment type="caution">
    <text evidence="3">The sequence shown here is derived from an EMBL/GenBank/DDBJ whole genome shotgun (WGS) entry which is preliminary data.</text>
</comment>
<dbReference type="InterPro" id="IPR033134">
    <property type="entry name" value="Asp/Glu_racemase_AS_2"/>
</dbReference>